<dbReference type="CDD" id="cd01347">
    <property type="entry name" value="ligand_gated_channel"/>
    <property type="match status" value="1"/>
</dbReference>
<proteinExistence type="inferred from homology"/>
<dbReference type="GO" id="GO:0015891">
    <property type="term" value="P:siderophore transport"/>
    <property type="evidence" value="ECO:0007669"/>
    <property type="project" value="InterPro"/>
</dbReference>
<keyword evidence="6 11" id="KW-0798">TonB box</keyword>
<comment type="similarity">
    <text evidence="2 10 11">Belongs to the TonB-dependent receptor family.</text>
</comment>
<dbReference type="GO" id="GO:0009279">
    <property type="term" value="C:cell outer membrane"/>
    <property type="evidence" value="ECO:0007669"/>
    <property type="project" value="UniProtKB-SubCell"/>
</dbReference>
<dbReference type="Pfam" id="PF00593">
    <property type="entry name" value="TonB_dep_Rec_b-barrel"/>
    <property type="match status" value="1"/>
</dbReference>
<evidence type="ECO:0000256" key="1">
    <source>
        <dbReference type="ARBA" id="ARBA00004571"/>
    </source>
</evidence>
<keyword evidence="7 10" id="KW-0472">Membrane</keyword>
<evidence type="ECO:0000256" key="3">
    <source>
        <dbReference type="ARBA" id="ARBA00022448"/>
    </source>
</evidence>
<dbReference type="SUPFAM" id="SSF56935">
    <property type="entry name" value="Porins"/>
    <property type="match status" value="1"/>
</dbReference>
<evidence type="ECO:0000256" key="4">
    <source>
        <dbReference type="ARBA" id="ARBA00022452"/>
    </source>
</evidence>
<dbReference type="STRING" id="551987.SAMN05192549_104510"/>
<evidence type="ECO:0000256" key="12">
    <source>
        <dbReference type="SAM" id="SignalP"/>
    </source>
</evidence>
<feature type="domain" description="TonB-dependent receptor-like beta-barrel" evidence="13">
    <location>
        <begin position="241"/>
        <end position="669"/>
    </location>
</feature>
<dbReference type="AlphaFoldDB" id="A0A1M7P8E8"/>
<sequence>MILSRPVHTTSLRPVVAAVALLCAHSALAQQAESMPTVTVQAEALHEGLGLTRQNATASRLNLTAMELPASLDTLSADTMQARGDLLVKDAVTRTTGLTDISSPGNGVAYSARGFSGNGAIALLENGQRPQVGSGTATYPADPWGYEYIEVLRGPGSIVYGSGTTGATINAVRKAPQRATTFEAMAGVGDGKALRGGVGATGAIGEKGAFRIDAYADRSDGFIDRGNSRHGKVLSSLTYALTNDLDLDLSLDHLEQKPQRYFGTPLVNGRIAGELRHQNYDVGDADISFTDDKAVARLTWRMTPALTISNELAYMKAHRNWRNAEYYYYDTQAKVVDRSDYIAIQHDQEQTGNRLEARWNAGANRVVAGWEAASINFQHNNNSPYGGASVVAPTGFNPGTFDSPDPVLPNFRTHTTTNAFYAEDAYDITSSLLLLAGMRHDQYKVERVSLLGAAGFTSRLNSNAVRLGLTWKLAADTSVYGQVSSGSDPVTSLLSLNLANSRYKLTSSRQVETGVKQSLANGKAEWTAALYRISKDDIITRDPAHPALSIQGGSQSSRGAELSASVKLAQAWRLEANAAYTDAQFDQLLESGNVSRAGNRPSDVPKISANLWLNYRADVWRAALGARYVGERFIDNANSQVLPSYATIDASLGWNISRNLLVQLNLRNLTNKLYASTSYSDVQYLLGDRRHGELTVQWRY</sequence>
<dbReference type="Pfam" id="PF07715">
    <property type="entry name" value="Plug"/>
    <property type="match status" value="1"/>
</dbReference>
<dbReference type="InterPro" id="IPR000531">
    <property type="entry name" value="Beta-barrel_TonB"/>
</dbReference>
<dbReference type="EMBL" id="FRCX01000004">
    <property type="protein sequence ID" value="SHN13024.1"/>
    <property type="molecule type" value="Genomic_DNA"/>
</dbReference>
<keyword evidence="3 10" id="KW-0813">Transport</keyword>
<evidence type="ECO:0000259" key="14">
    <source>
        <dbReference type="Pfam" id="PF07715"/>
    </source>
</evidence>
<evidence type="ECO:0000256" key="11">
    <source>
        <dbReference type="RuleBase" id="RU003357"/>
    </source>
</evidence>
<dbReference type="InterPro" id="IPR039426">
    <property type="entry name" value="TonB-dep_rcpt-like"/>
</dbReference>
<dbReference type="NCBIfam" id="TIGR01783">
    <property type="entry name" value="TonB-siderophor"/>
    <property type="match status" value="1"/>
</dbReference>
<dbReference type="InterPro" id="IPR010105">
    <property type="entry name" value="TonB_sidphr_rcpt"/>
</dbReference>
<organism evidence="15 16">
    <name type="scientific">Duganella sacchari</name>
    <dbReference type="NCBI Taxonomy" id="551987"/>
    <lineage>
        <taxon>Bacteria</taxon>
        <taxon>Pseudomonadati</taxon>
        <taxon>Pseudomonadota</taxon>
        <taxon>Betaproteobacteria</taxon>
        <taxon>Burkholderiales</taxon>
        <taxon>Oxalobacteraceae</taxon>
        <taxon>Telluria group</taxon>
        <taxon>Duganella</taxon>
    </lineage>
</organism>
<dbReference type="InterPro" id="IPR036942">
    <property type="entry name" value="Beta-barrel_TonB_sf"/>
</dbReference>
<keyword evidence="5 10" id="KW-0812">Transmembrane</keyword>
<dbReference type="PROSITE" id="PS52016">
    <property type="entry name" value="TONB_DEPENDENT_REC_3"/>
    <property type="match status" value="1"/>
</dbReference>
<dbReference type="Gene3D" id="2.170.130.10">
    <property type="entry name" value="TonB-dependent receptor, plug domain"/>
    <property type="match status" value="1"/>
</dbReference>
<dbReference type="PANTHER" id="PTHR32552">
    <property type="entry name" value="FERRICHROME IRON RECEPTOR-RELATED"/>
    <property type="match status" value="1"/>
</dbReference>
<gene>
    <name evidence="15" type="ORF">SAMN05192549_104510</name>
</gene>
<keyword evidence="12" id="KW-0732">Signal</keyword>
<evidence type="ECO:0000256" key="7">
    <source>
        <dbReference type="ARBA" id="ARBA00023136"/>
    </source>
</evidence>
<evidence type="ECO:0000256" key="5">
    <source>
        <dbReference type="ARBA" id="ARBA00022692"/>
    </source>
</evidence>
<evidence type="ECO:0000313" key="16">
    <source>
        <dbReference type="Proteomes" id="UP000184339"/>
    </source>
</evidence>
<evidence type="ECO:0000256" key="10">
    <source>
        <dbReference type="PROSITE-ProRule" id="PRU01360"/>
    </source>
</evidence>
<reference evidence="16" key="1">
    <citation type="submission" date="2016-11" db="EMBL/GenBank/DDBJ databases">
        <authorList>
            <person name="Varghese N."/>
            <person name="Submissions S."/>
        </authorList>
    </citation>
    <scope>NUCLEOTIDE SEQUENCE [LARGE SCALE GENOMIC DNA]</scope>
    <source>
        <strain evidence="16">Sac-22</strain>
    </source>
</reference>
<feature type="chain" id="PRO_5012568229" evidence="12">
    <location>
        <begin position="30"/>
        <end position="700"/>
    </location>
</feature>
<comment type="subcellular location">
    <subcellularLocation>
        <location evidence="1 10">Cell outer membrane</location>
        <topology evidence="1 10">Multi-pass membrane protein</topology>
    </subcellularLocation>
</comment>
<keyword evidence="9 10" id="KW-0998">Cell outer membrane</keyword>
<evidence type="ECO:0000256" key="2">
    <source>
        <dbReference type="ARBA" id="ARBA00009810"/>
    </source>
</evidence>
<dbReference type="InterPro" id="IPR037066">
    <property type="entry name" value="Plug_dom_sf"/>
</dbReference>
<dbReference type="OrthoDB" id="127311at2"/>
<dbReference type="PANTHER" id="PTHR32552:SF84">
    <property type="entry name" value="TONB-DEPENDENT RECEPTOR-RELATED"/>
    <property type="match status" value="1"/>
</dbReference>
<dbReference type="Proteomes" id="UP000184339">
    <property type="component" value="Unassembled WGS sequence"/>
</dbReference>
<evidence type="ECO:0000313" key="15">
    <source>
        <dbReference type="EMBL" id="SHN13024.1"/>
    </source>
</evidence>
<dbReference type="RefSeq" id="WP_072784672.1">
    <property type="nucleotide sequence ID" value="NZ_FRCX01000004.1"/>
</dbReference>
<feature type="domain" description="TonB-dependent receptor plug" evidence="14">
    <location>
        <begin position="65"/>
        <end position="167"/>
    </location>
</feature>
<feature type="signal peptide" evidence="12">
    <location>
        <begin position="1"/>
        <end position="29"/>
    </location>
</feature>
<evidence type="ECO:0000256" key="8">
    <source>
        <dbReference type="ARBA" id="ARBA00023170"/>
    </source>
</evidence>
<name>A0A1M7P8E8_9BURK</name>
<keyword evidence="4 10" id="KW-1134">Transmembrane beta strand</keyword>
<evidence type="ECO:0000256" key="6">
    <source>
        <dbReference type="ARBA" id="ARBA00023077"/>
    </source>
</evidence>
<dbReference type="GO" id="GO:0038023">
    <property type="term" value="F:signaling receptor activity"/>
    <property type="evidence" value="ECO:0007669"/>
    <property type="project" value="InterPro"/>
</dbReference>
<protein>
    <submittedName>
        <fullName evidence="15">Iron complex outermembrane recepter protein</fullName>
    </submittedName>
</protein>
<dbReference type="Gene3D" id="2.40.170.20">
    <property type="entry name" value="TonB-dependent receptor, beta-barrel domain"/>
    <property type="match status" value="1"/>
</dbReference>
<accession>A0A1M7P8E8</accession>
<keyword evidence="16" id="KW-1185">Reference proteome</keyword>
<dbReference type="GO" id="GO:0015344">
    <property type="term" value="F:siderophore uptake transmembrane transporter activity"/>
    <property type="evidence" value="ECO:0007669"/>
    <property type="project" value="TreeGrafter"/>
</dbReference>
<keyword evidence="8" id="KW-0675">Receptor</keyword>
<evidence type="ECO:0000256" key="9">
    <source>
        <dbReference type="ARBA" id="ARBA00023237"/>
    </source>
</evidence>
<dbReference type="InterPro" id="IPR012910">
    <property type="entry name" value="Plug_dom"/>
</dbReference>
<evidence type="ECO:0000259" key="13">
    <source>
        <dbReference type="Pfam" id="PF00593"/>
    </source>
</evidence>